<keyword evidence="3" id="KW-1185">Reference proteome</keyword>
<sequence>MYGSVPIAAVICAAGAWGWTRLSKKERLARVRRR</sequence>
<feature type="transmembrane region" description="Helical" evidence="1">
    <location>
        <begin position="6"/>
        <end position="23"/>
    </location>
</feature>
<dbReference type="AlphaFoldDB" id="A0A7Y9L9Z3"/>
<evidence type="ECO:0000256" key="1">
    <source>
        <dbReference type="SAM" id="Phobius"/>
    </source>
</evidence>
<comment type="caution">
    <text evidence="2">The sequence shown here is derived from an EMBL/GenBank/DDBJ whole genome shotgun (WGS) entry which is preliminary data.</text>
</comment>
<keyword evidence="1" id="KW-0472">Membrane</keyword>
<dbReference type="Proteomes" id="UP000569914">
    <property type="component" value="Unassembled WGS sequence"/>
</dbReference>
<reference evidence="2 3" key="1">
    <citation type="submission" date="2020-07" db="EMBL/GenBank/DDBJ databases">
        <title>Sequencing the genomes of 1000 actinobacteria strains.</title>
        <authorList>
            <person name="Klenk H.-P."/>
        </authorList>
    </citation>
    <scope>NUCLEOTIDE SEQUENCE [LARGE SCALE GENOMIC DNA]</scope>
    <source>
        <strain evidence="2 3">DSM 22083</strain>
    </source>
</reference>
<evidence type="ECO:0000313" key="3">
    <source>
        <dbReference type="Proteomes" id="UP000569914"/>
    </source>
</evidence>
<keyword evidence="1" id="KW-1133">Transmembrane helix</keyword>
<protein>
    <submittedName>
        <fullName evidence="2">Uncharacterized protein</fullName>
    </submittedName>
</protein>
<dbReference type="EMBL" id="JACCBU010000001">
    <property type="protein sequence ID" value="NYE70112.1"/>
    <property type="molecule type" value="Genomic_DNA"/>
</dbReference>
<organism evidence="2 3">
    <name type="scientific">Microlunatus parietis</name>
    <dbReference type="NCBI Taxonomy" id="682979"/>
    <lineage>
        <taxon>Bacteria</taxon>
        <taxon>Bacillati</taxon>
        <taxon>Actinomycetota</taxon>
        <taxon>Actinomycetes</taxon>
        <taxon>Propionibacteriales</taxon>
        <taxon>Propionibacteriaceae</taxon>
        <taxon>Microlunatus</taxon>
    </lineage>
</organism>
<evidence type="ECO:0000313" key="2">
    <source>
        <dbReference type="EMBL" id="NYE70112.1"/>
    </source>
</evidence>
<keyword evidence="1" id="KW-0812">Transmembrane</keyword>
<name>A0A7Y9L9Z3_9ACTN</name>
<proteinExistence type="predicted"/>
<gene>
    <name evidence="2" type="ORF">BKA15_001441</name>
</gene>
<accession>A0A7Y9L9Z3</accession>